<dbReference type="AlphaFoldDB" id="A0A212F0T9"/>
<dbReference type="Proteomes" id="UP000007151">
    <property type="component" value="Unassembled WGS sequence"/>
</dbReference>
<organism evidence="3 4">
    <name type="scientific">Danaus plexippus plexippus</name>
    <dbReference type="NCBI Taxonomy" id="278856"/>
    <lineage>
        <taxon>Eukaryota</taxon>
        <taxon>Metazoa</taxon>
        <taxon>Ecdysozoa</taxon>
        <taxon>Arthropoda</taxon>
        <taxon>Hexapoda</taxon>
        <taxon>Insecta</taxon>
        <taxon>Pterygota</taxon>
        <taxon>Neoptera</taxon>
        <taxon>Endopterygota</taxon>
        <taxon>Lepidoptera</taxon>
        <taxon>Glossata</taxon>
        <taxon>Ditrysia</taxon>
        <taxon>Papilionoidea</taxon>
        <taxon>Nymphalidae</taxon>
        <taxon>Danainae</taxon>
        <taxon>Danaini</taxon>
        <taxon>Danaina</taxon>
        <taxon>Danaus</taxon>
        <taxon>Danaus</taxon>
    </lineage>
</organism>
<evidence type="ECO:0000256" key="2">
    <source>
        <dbReference type="SAM" id="Phobius"/>
    </source>
</evidence>
<name>A0A212F0T9_DANPL</name>
<feature type="compositionally biased region" description="Basic and acidic residues" evidence="1">
    <location>
        <begin position="107"/>
        <end position="116"/>
    </location>
</feature>
<evidence type="ECO:0000256" key="1">
    <source>
        <dbReference type="SAM" id="MobiDB-lite"/>
    </source>
</evidence>
<accession>A0A212F0T9</accession>
<reference evidence="3 4" key="1">
    <citation type="journal article" date="2011" name="Cell">
        <title>The monarch butterfly genome yields insights into long-distance migration.</title>
        <authorList>
            <person name="Zhan S."/>
            <person name="Merlin C."/>
            <person name="Boore J.L."/>
            <person name="Reppert S.M."/>
        </authorList>
    </citation>
    <scope>NUCLEOTIDE SEQUENCE [LARGE SCALE GENOMIC DNA]</scope>
    <source>
        <strain evidence="3">F-2</strain>
    </source>
</reference>
<dbReference type="EMBL" id="AGBW02011014">
    <property type="protein sequence ID" value="OWR47369.1"/>
    <property type="molecule type" value="Genomic_DNA"/>
</dbReference>
<feature type="compositionally biased region" description="Polar residues" evidence="1">
    <location>
        <begin position="95"/>
        <end position="106"/>
    </location>
</feature>
<dbReference type="InParanoid" id="A0A212F0T9"/>
<dbReference type="KEGG" id="dpl:KGM_200077"/>
<dbReference type="eggNOG" id="KOG0254">
    <property type="taxonomic scope" value="Eukaryota"/>
</dbReference>
<feature type="transmembrane region" description="Helical" evidence="2">
    <location>
        <begin position="6"/>
        <end position="25"/>
    </location>
</feature>
<sequence>MAFYLYAILLTDFVCSISSGFLLAFPSVLNPAILSPNSTDIKATSAQASSIDCCCTAAGSFVQETKGENMHRLGIQRAISEQDRANESIVERSQRLASQNFRTSANRQREETAERC</sequence>
<evidence type="ECO:0000313" key="4">
    <source>
        <dbReference type="Proteomes" id="UP000007151"/>
    </source>
</evidence>
<evidence type="ECO:0000313" key="3">
    <source>
        <dbReference type="EMBL" id="OWR47369.1"/>
    </source>
</evidence>
<keyword evidence="2" id="KW-1133">Transmembrane helix</keyword>
<keyword evidence="2" id="KW-0472">Membrane</keyword>
<keyword evidence="4" id="KW-1185">Reference proteome</keyword>
<protein>
    <submittedName>
        <fullName evidence="3">Uncharacterized protein</fullName>
    </submittedName>
</protein>
<proteinExistence type="predicted"/>
<keyword evidence="2" id="KW-0812">Transmembrane</keyword>
<gene>
    <name evidence="3" type="ORF">KGM_200077</name>
</gene>
<comment type="caution">
    <text evidence="3">The sequence shown here is derived from an EMBL/GenBank/DDBJ whole genome shotgun (WGS) entry which is preliminary data.</text>
</comment>
<feature type="region of interest" description="Disordered" evidence="1">
    <location>
        <begin position="92"/>
        <end position="116"/>
    </location>
</feature>